<dbReference type="InterPro" id="IPR035500">
    <property type="entry name" value="NHR-like_dom_sf"/>
</dbReference>
<dbReference type="AlphaFoldDB" id="A0A6P4ZJ57"/>
<dbReference type="GO" id="GO:0000978">
    <property type="term" value="F:RNA polymerase II cis-regulatory region sequence-specific DNA binding"/>
    <property type="evidence" value="ECO:0007669"/>
    <property type="project" value="InterPro"/>
</dbReference>
<keyword evidence="5 11" id="KW-0862">Zinc</keyword>
<keyword evidence="7 11" id="KW-0238">DNA-binding</keyword>
<keyword evidence="9 11" id="KW-0675">Receptor</keyword>
<dbReference type="InterPro" id="IPR049635">
    <property type="entry name" value="HNF4_LBD"/>
</dbReference>
<evidence type="ECO:0000256" key="5">
    <source>
        <dbReference type="ARBA" id="ARBA00022833"/>
    </source>
</evidence>
<dbReference type="Pfam" id="PF00104">
    <property type="entry name" value="Hormone_recep"/>
    <property type="match status" value="1"/>
</dbReference>
<comment type="subcellular location">
    <subcellularLocation>
        <location evidence="1 11">Nucleus</location>
    </subcellularLocation>
</comment>
<dbReference type="Pfam" id="PF00105">
    <property type="entry name" value="zf-C4"/>
    <property type="match status" value="1"/>
</dbReference>
<sequence length="456" mass="50431">MPGQRIMTGKKSEEVQMVKQPQADFTLGAETDVTLSQCAICGDRATGKHYGAASCDGCKGFFRRSVRKNHVYTCRFNRMCVVDKDKRNQCRYCRLKKCFRAGMKKEAVQNERDRISSRRTSYEDPGAGGPLSVSALMNAEILSRQVEKPFGISTPLSGGDPHSKKIAMINDICESMKQQLLILVEWAKYIPTFCELPLDDQVALLRAHAGEHLLLGVARRSMALKDCLLLGNDFIIPRNSPEIEVSRIACRVLDELVKPLVEVAIDDSEFACLKALVFFDPDSSHFLDAKGLSERGKIKSMRYQVQLNLEDYINDRQYESRGRFGEILLLLPTLQSITWQMIEQIQFAKLFGVAKIDNLLQEMLLGGASTDNPPHPATHPHLDPATAMHLANGAAPDTPLPSPSISPPEFKLPASALEYKLPVSSALLPSSKGPTPVSVPVTVSQAQVTIPKQEVL</sequence>
<dbReference type="InterPro" id="IPR050274">
    <property type="entry name" value="Nuclear_hormone_rcpt_NR2"/>
</dbReference>
<dbReference type="PROSITE" id="PS51843">
    <property type="entry name" value="NR_LBD"/>
    <property type="match status" value="1"/>
</dbReference>
<dbReference type="CDD" id="cd06931">
    <property type="entry name" value="NR_LBD_HNF4_like"/>
    <property type="match status" value="1"/>
</dbReference>
<dbReference type="SMART" id="SM00430">
    <property type="entry name" value="HOLI"/>
    <property type="match status" value="1"/>
</dbReference>
<gene>
    <name evidence="15" type="primary">LOC109473915</name>
</gene>
<dbReference type="GO" id="GO:0008270">
    <property type="term" value="F:zinc ion binding"/>
    <property type="evidence" value="ECO:0007669"/>
    <property type="project" value="UniProtKB-KW"/>
</dbReference>
<dbReference type="PANTHER" id="PTHR24083">
    <property type="entry name" value="NUCLEAR HORMONE RECEPTOR"/>
    <property type="match status" value="1"/>
</dbReference>
<dbReference type="PROSITE" id="PS51030">
    <property type="entry name" value="NUCLEAR_REC_DBD_2"/>
    <property type="match status" value="1"/>
</dbReference>
<dbReference type="FunFam" id="3.30.50.10:FF:000012">
    <property type="entry name" value="Hepatocyte nuclear factor 4, alpha"/>
    <property type="match status" value="1"/>
</dbReference>
<dbReference type="RefSeq" id="XP_019629631.1">
    <property type="nucleotide sequence ID" value="XM_019774072.1"/>
</dbReference>
<dbReference type="OrthoDB" id="5771769at2759"/>
<dbReference type="GO" id="GO:0045935">
    <property type="term" value="P:positive regulation of nucleobase-containing compound metabolic process"/>
    <property type="evidence" value="ECO:0007669"/>
    <property type="project" value="UniProtKB-ARBA"/>
</dbReference>
<dbReference type="PRINTS" id="PR00047">
    <property type="entry name" value="STROIDFINGER"/>
</dbReference>
<comment type="similarity">
    <text evidence="2">Belongs to the nuclear hormone receptor family. NR2 subfamily.</text>
</comment>
<name>A0A6P4ZJ57_BRABE</name>
<feature type="domain" description="NR LBD" evidence="13">
    <location>
        <begin position="128"/>
        <end position="367"/>
    </location>
</feature>
<dbReference type="GO" id="GO:0003700">
    <property type="term" value="F:DNA-binding transcription factor activity"/>
    <property type="evidence" value="ECO:0007669"/>
    <property type="project" value="InterPro"/>
</dbReference>
<evidence type="ECO:0000256" key="6">
    <source>
        <dbReference type="ARBA" id="ARBA00023015"/>
    </source>
</evidence>
<protein>
    <submittedName>
        <fullName evidence="15">Hepatocyte nuclear factor 4-gamma-like isoform X4</fullName>
    </submittedName>
</protein>
<dbReference type="PRINTS" id="PR00398">
    <property type="entry name" value="STRDHORMONER"/>
</dbReference>
<evidence type="ECO:0000256" key="3">
    <source>
        <dbReference type="ARBA" id="ARBA00022723"/>
    </source>
</evidence>
<dbReference type="Proteomes" id="UP000515135">
    <property type="component" value="Unplaced"/>
</dbReference>
<evidence type="ECO:0000313" key="14">
    <source>
        <dbReference type="Proteomes" id="UP000515135"/>
    </source>
</evidence>
<evidence type="ECO:0000256" key="10">
    <source>
        <dbReference type="ARBA" id="ARBA00023242"/>
    </source>
</evidence>
<evidence type="ECO:0000313" key="15">
    <source>
        <dbReference type="RefSeq" id="XP_019629631.1"/>
    </source>
</evidence>
<evidence type="ECO:0000256" key="1">
    <source>
        <dbReference type="ARBA" id="ARBA00004123"/>
    </source>
</evidence>
<organism evidence="14 15">
    <name type="scientific">Branchiostoma belcheri</name>
    <name type="common">Amphioxus</name>
    <dbReference type="NCBI Taxonomy" id="7741"/>
    <lineage>
        <taxon>Eukaryota</taxon>
        <taxon>Metazoa</taxon>
        <taxon>Chordata</taxon>
        <taxon>Cephalochordata</taxon>
        <taxon>Leptocardii</taxon>
        <taxon>Amphioxiformes</taxon>
        <taxon>Branchiostomatidae</taxon>
        <taxon>Branchiostoma</taxon>
    </lineage>
</organism>
<keyword evidence="8 11" id="KW-0804">Transcription</keyword>
<accession>A0A6P4ZJ57</accession>
<dbReference type="SUPFAM" id="SSF57716">
    <property type="entry name" value="Glucocorticoid receptor-like (DNA-binding domain)"/>
    <property type="match status" value="1"/>
</dbReference>
<keyword evidence="14" id="KW-1185">Reference proteome</keyword>
<feature type="domain" description="Nuclear receptor" evidence="12">
    <location>
        <begin position="35"/>
        <end position="110"/>
    </location>
</feature>
<proteinExistence type="inferred from homology"/>
<keyword evidence="3 11" id="KW-0479">Metal-binding</keyword>
<dbReference type="InterPro" id="IPR001628">
    <property type="entry name" value="Znf_hrmn_rcpt"/>
</dbReference>
<dbReference type="FunFam" id="1.10.565.10:FF:000007">
    <property type="entry name" value="Hepatocyte nuclear factor 4 alpha"/>
    <property type="match status" value="1"/>
</dbReference>
<keyword evidence="10 11" id="KW-0539">Nucleus</keyword>
<dbReference type="InterPro" id="IPR000536">
    <property type="entry name" value="Nucl_hrmn_rcpt_lig-bd"/>
</dbReference>
<dbReference type="InterPro" id="IPR013088">
    <property type="entry name" value="Znf_NHR/GATA"/>
</dbReference>
<evidence type="ECO:0000256" key="11">
    <source>
        <dbReference type="RuleBase" id="RU004334"/>
    </source>
</evidence>
<evidence type="ECO:0000256" key="4">
    <source>
        <dbReference type="ARBA" id="ARBA00022771"/>
    </source>
</evidence>
<dbReference type="Gene3D" id="1.10.565.10">
    <property type="entry name" value="Retinoid X Receptor"/>
    <property type="match status" value="1"/>
</dbReference>
<evidence type="ECO:0000256" key="8">
    <source>
        <dbReference type="ARBA" id="ARBA00023163"/>
    </source>
</evidence>
<dbReference type="GO" id="GO:0005634">
    <property type="term" value="C:nucleus"/>
    <property type="evidence" value="ECO:0007669"/>
    <property type="project" value="UniProtKB-SubCell"/>
</dbReference>
<evidence type="ECO:0000256" key="9">
    <source>
        <dbReference type="ARBA" id="ARBA00023170"/>
    </source>
</evidence>
<dbReference type="CDD" id="cd06960">
    <property type="entry name" value="NR_DBD_HNF4A"/>
    <property type="match status" value="1"/>
</dbReference>
<dbReference type="PROSITE" id="PS00031">
    <property type="entry name" value="NUCLEAR_REC_DBD_1"/>
    <property type="match status" value="1"/>
</dbReference>
<reference evidence="15" key="1">
    <citation type="submission" date="2025-08" db="UniProtKB">
        <authorList>
            <consortium name="RefSeq"/>
        </authorList>
    </citation>
    <scope>IDENTIFICATION</scope>
    <source>
        <tissue evidence="15">Gonad</tissue>
    </source>
</reference>
<dbReference type="SUPFAM" id="SSF48508">
    <property type="entry name" value="Nuclear receptor ligand-binding domain"/>
    <property type="match status" value="1"/>
</dbReference>
<keyword evidence="4 11" id="KW-0863">Zinc-finger</keyword>
<keyword evidence="6 11" id="KW-0805">Transcription regulation</keyword>
<evidence type="ECO:0000259" key="13">
    <source>
        <dbReference type="PROSITE" id="PS51843"/>
    </source>
</evidence>
<evidence type="ECO:0000256" key="2">
    <source>
        <dbReference type="ARBA" id="ARBA00006421"/>
    </source>
</evidence>
<evidence type="ECO:0000256" key="7">
    <source>
        <dbReference type="ARBA" id="ARBA00023125"/>
    </source>
</evidence>
<dbReference type="InterPro" id="IPR001723">
    <property type="entry name" value="Nuclear_hrmn_rcpt"/>
</dbReference>
<evidence type="ECO:0000259" key="12">
    <source>
        <dbReference type="PROSITE" id="PS51030"/>
    </source>
</evidence>
<dbReference type="GeneID" id="109473915"/>
<dbReference type="InterPro" id="IPR049636">
    <property type="entry name" value="HNF4-like_DBD"/>
</dbReference>
<dbReference type="GO" id="GO:0010604">
    <property type="term" value="P:positive regulation of macromolecule metabolic process"/>
    <property type="evidence" value="ECO:0007669"/>
    <property type="project" value="UniProtKB-ARBA"/>
</dbReference>
<dbReference type="Gene3D" id="3.30.50.10">
    <property type="entry name" value="Erythroid Transcription Factor GATA-1, subunit A"/>
    <property type="match status" value="1"/>
</dbReference>
<dbReference type="SMART" id="SM00399">
    <property type="entry name" value="ZnF_C4"/>
    <property type="match status" value="1"/>
</dbReference>